<reference evidence="9 10" key="2">
    <citation type="journal article" date="2010" name="J. Bacteriol.">
        <title>Complete genome sequence of Beijerinckia indica subsp. indica.</title>
        <authorList>
            <person name="Tamas I."/>
            <person name="Dedysh S.N."/>
            <person name="Liesack W."/>
            <person name="Stott M.B."/>
            <person name="Alam M."/>
            <person name="Murrell J.C."/>
            <person name="Dunfield P.F."/>
        </authorList>
    </citation>
    <scope>NUCLEOTIDE SEQUENCE [LARGE SCALE GENOMIC DNA]</scope>
    <source>
        <strain evidence="10">ATCC 9039 / DSM 1715 / NCIMB 8712</strain>
    </source>
</reference>
<dbReference type="EMBL" id="CP001016">
    <property type="protein sequence ID" value="ACB94180.1"/>
    <property type="molecule type" value="Genomic_DNA"/>
</dbReference>
<feature type="domain" description="MotA/TolQ/ExbB proton channel" evidence="8">
    <location>
        <begin position="113"/>
        <end position="218"/>
    </location>
</feature>
<dbReference type="eggNOG" id="COG0811">
    <property type="taxonomic scope" value="Bacteria"/>
</dbReference>
<dbReference type="Proteomes" id="UP000001695">
    <property type="component" value="Chromosome"/>
</dbReference>
<accession>B2IEY9</accession>
<sequence>MSDPVSGAAPAAAHVLSPVELFLQADSVVKTVMILLVLASAWGWVVIFNKLIRLSVLQKRAAKLLKSVQEGLPVATLAESFDKAPANDPFVSVYKAMIEEHARSADLIYTDGQRDSLQERIHRVAHLASSHAIDQLQSQLPGLATIGAVAPFVGLFGTVWGIMNSFQGIAASNNTSLSVVAPGIAEALFATALGLVAAIPAVVFYNRIGTDISKYSKKLSAFINVFEIELSRQLSKKGERSGLRVA</sequence>
<keyword evidence="6" id="KW-0813">Transport</keyword>
<dbReference type="GO" id="GO:0005886">
    <property type="term" value="C:plasma membrane"/>
    <property type="evidence" value="ECO:0007669"/>
    <property type="project" value="UniProtKB-SubCell"/>
</dbReference>
<evidence type="ECO:0000256" key="3">
    <source>
        <dbReference type="ARBA" id="ARBA00022692"/>
    </source>
</evidence>
<dbReference type="PANTHER" id="PTHR30625">
    <property type="entry name" value="PROTEIN TOLQ"/>
    <property type="match status" value="1"/>
</dbReference>
<dbReference type="KEGG" id="bid:Bind_0528"/>
<evidence type="ECO:0000256" key="1">
    <source>
        <dbReference type="ARBA" id="ARBA00004651"/>
    </source>
</evidence>
<protein>
    <submittedName>
        <fullName evidence="9">MotA/TolQ/ExbB proton channel</fullName>
    </submittedName>
</protein>
<keyword evidence="6" id="KW-0653">Protein transport</keyword>
<dbReference type="STRING" id="395963.Bind_0528"/>
<keyword evidence="5 7" id="KW-0472">Membrane</keyword>
<dbReference type="GO" id="GO:0017038">
    <property type="term" value="P:protein import"/>
    <property type="evidence" value="ECO:0007669"/>
    <property type="project" value="TreeGrafter"/>
</dbReference>
<keyword evidence="3 7" id="KW-0812">Transmembrane</keyword>
<evidence type="ECO:0000256" key="5">
    <source>
        <dbReference type="ARBA" id="ARBA00023136"/>
    </source>
</evidence>
<feature type="transmembrane region" description="Helical" evidence="7">
    <location>
        <begin position="183"/>
        <end position="205"/>
    </location>
</feature>
<organism evidence="9 10">
    <name type="scientific">Beijerinckia indica subsp. indica (strain ATCC 9039 / DSM 1715 / NCIMB 8712)</name>
    <dbReference type="NCBI Taxonomy" id="395963"/>
    <lineage>
        <taxon>Bacteria</taxon>
        <taxon>Pseudomonadati</taxon>
        <taxon>Pseudomonadota</taxon>
        <taxon>Alphaproteobacteria</taxon>
        <taxon>Hyphomicrobiales</taxon>
        <taxon>Beijerinckiaceae</taxon>
        <taxon>Beijerinckia</taxon>
    </lineage>
</organism>
<dbReference type="AlphaFoldDB" id="B2IEY9"/>
<evidence type="ECO:0000256" key="4">
    <source>
        <dbReference type="ARBA" id="ARBA00022989"/>
    </source>
</evidence>
<feature type="transmembrane region" description="Helical" evidence="7">
    <location>
        <begin position="143"/>
        <end position="163"/>
    </location>
</feature>
<feature type="transmembrane region" description="Helical" evidence="7">
    <location>
        <begin position="32"/>
        <end position="52"/>
    </location>
</feature>
<reference evidence="10" key="1">
    <citation type="submission" date="2008-03" db="EMBL/GenBank/DDBJ databases">
        <title>Complete sequence of chromosome of Beijerinckia indica subsp. indica ATCC 9039.</title>
        <authorList>
            <consortium name="US DOE Joint Genome Institute"/>
            <person name="Copeland A."/>
            <person name="Lucas S."/>
            <person name="Lapidus A."/>
            <person name="Glavina del Rio T."/>
            <person name="Dalin E."/>
            <person name="Tice H."/>
            <person name="Bruce D."/>
            <person name="Goodwin L."/>
            <person name="Pitluck S."/>
            <person name="LaButti K."/>
            <person name="Schmutz J."/>
            <person name="Larimer F."/>
            <person name="Land M."/>
            <person name="Hauser L."/>
            <person name="Kyrpides N."/>
            <person name="Mikhailova N."/>
            <person name="Dunfield P.F."/>
            <person name="Dedysh S.N."/>
            <person name="Liesack W."/>
            <person name="Saw J.H."/>
            <person name="Alam M."/>
            <person name="Chen Y."/>
            <person name="Murrell J.C."/>
            <person name="Richardson P."/>
        </authorList>
    </citation>
    <scope>NUCLEOTIDE SEQUENCE [LARGE SCALE GENOMIC DNA]</scope>
    <source>
        <strain evidence="10">ATCC 9039 / DSM 1715 / NCIMB 8712</strain>
    </source>
</reference>
<evidence type="ECO:0000256" key="6">
    <source>
        <dbReference type="RuleBase" id="RU004057"/>
    </source>
</evidence>
<evidence type="ECO:0000256" key="7">
    <source>
        <dbReference type="SAM" id="Phobius"/>
    </source>
</evidence>
<dbReference type="OrthoDB" id="9805133at2"/>
<name>B2IEY9_BEII9</name>
<dbReference type="HOGENOM" id="CLU_053325_2_2_5"/>
<keyword evidence="2" id="KW-1003">Cell membrane</keyword>
<comment type="subcellular location">
    <subcellularLocation>
        <location evidence="1">Cell membrane</location>
        <topology evidence="1">Multi-pass membrane protein</topology>
    </subcellularLocation>
    <subcellularLocation>
        <location evidence="6">Membrane</location>
        <topology evidence="6">Multi-pass membrane protein</topology>
    </subcellularLocation>
</comment>
<keyword evidence="10" id="KW-1185">Reference proteome</keyword>
<proteinExistence type="inferred from homology"/>
<keyword evidence="4 7" id="KW-1133">Transmembrane helix</keyword>
<dbReference type="RefSeq" id="WP_012383538.1">
    <property type="nucleotide sequence ID" value="NC_010581.1"/>
</dbReference>
<gene>
    <name evidence="9" type="ordered locus">Bind_0528</name>
</gene>
<evidence type="ECO:0000313" key="9">
    <source>
        <dbReference type="EMBL" id="ACB94180.1"/>
    </source>
</evidence>
<evidence type="ECO:0000313" key="10">
    <source>
        <dbReference type="Proteomes" id="UP000001695"/>
    </source>
</evidence>
<dbReference type="PANTHER" id="PTHR30625:SF3">
    <property type="entry name" value="TOL-PAL SYSTEM PROTEIN TOLQ"/>
    <property type="match status" value="1"/>
</dbReference>
<dbReference type="Pfam" id="PF01618">
    <property type="entry name" value="MotA_ExbB"/>
    <property type="match status" value="1"/>
</dbReference>
<evidence type="ECO:0000259" key="8">
    <source>
        <dbReference type="Pfam" id="PF01618"/>
    </source>
</evidence>
<dbReference type="InterPro" id="IPR002898">
    <property type="entry name" value="MotA_ExbB_proton_chnl"/>
</dbReference>
<comment type="similarity">
    <text evidence="6">Belongs to the exbB/tolQ family.</text>
</comment>
<evidence type="ECO:0000256" key="2">
    <source>
        <dbReference type="ARBA" id="ARBA00022475"/>
    </source>
</evidence>
<dbReference type="InterPro" id="IPR050790">
    <property type="entry name" value="ExbB/TolQ_transport"/>
</dbReference>